<dbReference type="SUPFAM" id="SSF55781">
    <property type="entry name" value="GAF domain-like"/>
    <property type="match status" value="1"/>
</dbReference>
<dbReference type="InterPro" id="IPR029016">
    <property type="entry name" value="GAF-like_dom_sf"/>
</dbReference>
<evidence type="ECO:0000313" key="6">
    <source>
        <dbReference type="EMBL" id="NKX55882.1"/>
    </source>
</evidence>
<evidence type="ECO:0000256" key="3">
    <source>
        <dbReference type="ARBA" id="ARBA00023163"/>
    </source>
</evidence>
<protein>
    <submittedName>
        <fullName evidence="6">Helix-turn-helix domain-containing protein</fullName>
    </submittedName>
</protein>
<keyword evidence="1" id="KW-0805">Transcription regulation</keyword>
<evidence type="ECO:0000313" key="7">
    <source>
        <dbReference type="Proteomes" id="UP000544090"/>
    </source>
</evidence>
<dbReference type="InterPro" id="IPR036388">
    <property type="entry name" value="WH-like_DNA-bd_sf"/>
</dbReference>
<keyword evidence="7" id="KW-1185">Reference proteome</keyword>
<dbReference type="PANTHER" id="PTHR30136:SF24">
    <property type="entry name" value="HTH-TYPE TRANSCRIPTIONAL REPRESSOR ALLR"/>
    <property type="match status" value="1"/>
</dbReference>
<dbReference type="Gene3D" id="3.30.450.40">
    <property type="match status" value="1"/>
</dbReference>
<proteinExistence type="predicted"/>
<dbReference type="PROSITE" id="PS51078">
    <property type="entry name" value="ICLR_ED"/>
    <property type="match status" value="1"/>
</dbReference>
<keyword evidence="3" id="KW-0804">Transcription</keyword>
<feature type="domain" description="IclR-ED" evidence="5">
    <location>
        <begin position="56"/>
        <end position="278"/>
    </location>
</feature>
<dbReference type="AlphaFoldDB" id="A0A7X6K4Z0"/>
<evidence type="ECO:0000256" key="2">
    <source>
        <dbReference type="ARBA" id="ARBA00023125"/>
    </source>
</evidence>
<name>A0A7X6K4Z0_9MICC</name>
<feature type="domain" description="HTH iclR-type" evidence="4">
    <location>
        <begin position="1"/>
        <end position="55"/>
    </location>
</feature>
<dbReference type="InterPro" id="IPR005471">
    <property type="entry name" value="Tscrpt_reg_IclR_N"/>
</dbReference>
<dbReference type="InterPro" id="IPR014757">
    <property type="entry name" value="Tscrpt_reg_IclR_C"/>
</dbReference>
<evidence type="ECO:0000259" key="5">
    <source>
        <dbReference type="PROSITE" id="PS51078"/>
    </source>
</evidence>
<dbReference type="Pfam" id="PF01614">
    <property type="entry name" value="IclR_C"/>
    <property type="match status" value="1"/>
</dbReference>
<dbReference type="PROSITE" id="PS51077">
    <property type="entry name" value="HTH_ICLR"/>
    <property type="match status" value="1"/>
</dbReference>
<dbReference type="Gene3D" id="1.10.10.10">
    <property type="entry name" value="Winged helix-like DNA-binding domain superfamily/Winged helix DNA-binding domain"/>
    <property type="match status" value="1"/>
</dbReference>
<dbReference type="Pfam" id="PF09339">
    <property type="entry name" value="HTH_IclR"/>
    <property type="match status" value="1"/>
</dbReference>
<dbReference type="SUPFAM" id="SSF46785">
    <property type="entry name" value="Winged helix' DNA-binding domain"/>
    <property type="match status" value="1"/>
</dbReference>
<dbReference type="Proteomes" id="UP000544090">
    <property type="component" value="Unassembled WGS sequence"/>
</dbReference>
<comment type="caution">
    <text evidence="6">The sequence shown here is derived from an EMBL/GenBank/DDBJ whole genome shotgun (WGS) entry which is preliminary data.</text>
</comment>
<dbReference type="EMBL" id="JAAZSQ010000017">
    <property type="protein sequence ID" value="NKX55882.1"/>
    <property type="molecule type" value="Genomic_DNA"/>
</dbReference>
<sequence>MINYLTVHPQMAFTLSELSSALGVSPASMSSILLALSEWGYVLRDRRHRTYALGPAVVAAGHAASQRHPVIEAARPELRRLSTFGSECIGSAAVAEEILILAIEGRPSSQSREAWIGQRVPLIPPFGQVFLAWAPEADVQHWLGRLGPDGAARHGRELVEDLLQVRGRGVAIGLRNEQVDTVIGLINESAHRLDKDAEIHRALQRAIPDQTDNYSLRAVDPGARYDVANLAAPVFGPDGTVAFAMTLYGINDIPGSDLLELCSEMLQSGRTVTRAIGGRWAAHMPESIAL</sequence>
<reference evidence="6 7" key="1">
    <citation type="submission" date="2020-04" db="EMBL/GenBank/DDBJ databases">
        <title>Arthrobacter sp. nov.</title>
        <authorList>
            <person name="Liu S."/>
        </authorList>
    </citation>
    <scope>NUCLEOTIDE SEQUENCE [LARGE SCALE GENOMIC DNA]</scope>
    <source>
        <strain evidence="6 7">E918</strain>
    </source>
</reference>
<accession>A0A7X6K4Z0</accession>
<dbReference type="GO" id="GO:0003677">
    <property type="term" value="F:DNA binding"/>
    <property type="evidence" value="ECO:0007669"/>
    <property type="project" value="UniProtKB-KW"/>
</dbReference>
<keyword evidence="2" id="KW-0238">DNA-binding</keyword>
<dbReference type="GO" id="GO:0003700">
    <property type="term" value="F:DNA-binding transcription factor activity"/>
    <property type="evidence" value="ECO:0007669"/>
    <property type="project" value="TreeGrafter"/>
</dbReference>
<evidence type="ECO:0000259" key="4">
    <source>
        <dbReference type="PROSITE" id="PS51077"/>
    </source>
</evidence>
<gene>
    <name evidence="6" type="ORF">HGG74_15305</name>
</gene>
<dbReference type="GO" id="GO:0045892">
    <property type="term" value="P:negative regulation of DNA-templated transcription"/>
    <property type="evidence" value="ECO:0007669"/>
    <property type="project" value="TreeGrafter"/>
</dbReference>
<evidence type="ECO:0000256" key="1">
    <source>
        <dbReference type="ARBA" id="ARBA00023015"/>
    </source>
</evidence>
<dbReference type="InterPro" id="IPR036390">
    <property type="entry name" value="WH_DNA-bd_sf"/>
</dbReference>
<organism evidence="6 7">
    <name type="scientific">Arthrobacter mobilis</name>
    <dbReference type="NCBI Taxonomy" id="2724944"/>
    <lineage>
        <taxon>Bacteria</taxon>
        <taxon>Bacillati</taxon>
        <taxon>Actinomycetota</taxon>
        <taxon>Actinomycetes</taxon>
        <taxon>Micrococcales</taxon>
        <taxon>Micrococcaceae</taxon>
        <taxon>Arthrobacter</taxon>
    </lineage>
</organism>
<dbReference type="PANTHER" id="PTHR30136">
    <property type="entry name" value="HELIX-TURN-HELIX TRANSCRIPTIONAL REGULATOR, ICLR FAMILY"/>
    <property type="match status" value="1"/>
</dbReference>
<dbReference type="SMART" id="SM00346">
    <property type="entry name" value="HTH_ICLR"/>
    <property type="match status" value="1"/>
</dbReference>
<dbReference type="InterPro" id="IPR050707">
    <property type="entry name" value="HTH_MetabolicPath_Reg"/>
</dbReference>